<accession>A0A328ZLD1</accession>
<dbReference type="EMBL" id="QLTA01000005">
    <property type="protein sequence ID" value="RAR85462.1"/>
    <property type="molecule type" value="Genomic_DNA"/>
</dbReference>
<dbReference type="OrthoDB" id="9179699at2"/>
<proteinExistence type="predicted"/>
<feature type="compositionally biased region" description="Basic and acidic residues" evidence="1">
    <location>
        <begin position="161"/>
        <end position="181"/>
    </location>
</feature>
<dbReference type="Proteomes" id="UP000248856">
    <property type="component" value="Unassembled WGS sequence"/>
</dbReference>
<reference evidence="2 3" key="1">
    <citation type="submission" date="2018-06" db="EMBL/GenBank/DDBJ databases">
        <title>Genomic Encyclopedia of Archaeal and Bacterial Type Strains, Phase II (KMG-II): from individual species to whole genera.</title>
        <authorList>
            <person name="Goeker M."/>
        </authorList>
    </citation>
    <scope>NUCLEOTIDE SEQUENCE [LARGE SCALE GENOMIC DNA]</scope>
    <source>
        <strain evidence="2 3">CFPB 3232</strain>
    </source>
</reference>
<evidence type="ECO:0000313" key="2">
    <source>
        <dbReference type="EMBL" id="RAR85462.1"/>
    </source>
</evidence>
<sequence length="195" mass="21448">MKLSPFFHDLRSAYQSELDDLALDSEGKDVLRKRLAQKRGEIAFLAQMVDFSPEMVAVAFHQGFRFHRPAALEPLLMRSAAELPEWSALDGAVTLEPWAQALADVVLAEPSGARFLTIAAVLEYVRQHSRFAAAAAAESGAAEGEEGDDGEPVERDDDDDAGRWSADDADEPRTRSDREDAGADWLADLGFDRKE</sequence>
<evidence type="ECO:0000313" key="3">
    <source>
        <dbReference type="Proteomes" id="UP000248856"/>
    </source>
</evidence>
<gene>
    <name evidence="2" type="ORF">AX018_100593</name>
</gene>
<organism evidence="2 3">
    <name type="scientific">Paracidovorax anthurii</name>
    <dbReference type="NCBI Taxonomy" id="78229"/>
    <lineage>
        <taxon>Bacteria</taxon>
        <taxon>Pseudomonadati</taxon>
        <taxon>Pseudomonadota</taxon>
        <taxon>Betaproteobacteria</taxon>
        <taxon>Burkholderiales</taxon>
        <taxon>Comamonadaceae</taxon>
        <taxon>Paracidovorax</taxon>
    </lineage>
</organism>
<name>A0A328ZLD1_9BURK</name>
<feature type="compositionally biased region" description="Acidic residues" evidence="1">
    <location>
        <begin position="143"/>
        <end position="160"/>
    </location>
</feature>
<protein>
    <submittedName>
        <fullName evidence="2">Uncharacterized protein</fullName>
    </submittedName>
</protein>
<feature type="region of interest" description="Disordered" evidence="1">
    <location>
        <begin position="136"/>
        <end position="195"/>
    </location>
</feature>
<dbReference type="AlphaFoldDB" id="A0A328ZLD1"/>
<comment type="caution">
    <text evidence="2">The sequence shown here is derived from an EMBL/GenBank/DDBJ whole genome shotgun (WGS) entry which is preliminary data.</text>
</comment>
<evidence type="ECO:0000256" key="1">
    <source>
        <dbReference type="SAM" id="MobiDB-lite"/>
    </source>
</evidence>
<keyword evidence="3" id="KW-1185">Reference proteome</keyword>
<dbReference type="RefSeq" id="WP_111876089.1">
    <property type="nucleotide sequence ID" value="NZ_CBCSGC010000004.1"/>
</dbReference>